<feature type="region of interest" description="Disordered" evidence="1">
    <location>
        <begin position="44"/>
        <end position="87"/>
    </location>
</feature>
<dbReference type="Proteomes" id="UP001189429">
    <property type="component" value="Unassembled WGS sequence"/>
</dbReference>
<evidence type="ECO:0000256" key="1">
    <source>
        <dbReference type="SAM" id="MobiDB-lite"/>
    </source>
</evidence>
<feature type="non-terminal residue" evidence="2">
    <location>
        <position position="1"/>
    </location>
</feature>
<accession>A0ABN9WJZ8</accession>
<dbReference type="EMBL" id="CAUYUJ010018863">
    <property type="protein sequence ID" value="CAK0886878.1"/>
    <property type="molecule type" value="Genomic_DNA"/>
</dbReference>
<name>A0ABN9WJZ8_9DINO</name>
<evidence type="ECO:0000313" key="3">
    <source>
        <dbReference type="Proteomes" id="UP001189429"/>
    </source>
</evidence>
<dbReference type="SUPFAM" id="SSF47576">
    <property type="entry name" value="Calponin-homology domain, CH-domain"/>
    <property type="match status" value="1"/>
</dbReference>
<evidence type="ECO:0000313" key="2">
    <source>
        <dbReference type="EMBL" id="CAK0886878.1"/>
    </source>
</evidence>
<keyword evidence="3" id="KW-1185">Reference proteome</keyword>
<evidence type="ECO:0008006" key="4">
    <source>
        <dbReference type="Google" id="ProtNLM"/>
    </source>
</evidence>
<gene>
    <name evidence="2" type="ORF">PCOR1329_LOCUS68113</name>
</gene>
<protein>
    <recommendedName>
        <fullName evidence="4">Calponin-homology (CH) domain-containing protein</fullName>
    </recommendedName>
</protein>
<feature type="region of interest" description="Disordered" evidence="1">
    <location>
        <begin position="279"/>
        <end position="403"/>
    </location>
</feature>
<feature type="compositionally biased region" description="Basic and acidic residues" evidence="1">
    <location>
        <begin position="48"/>
        <end position="87"/>
    </location>
</feature>
<feature type="region of interest" description="Disordered" evidence="1">
    <location>
        <begin position="100"/>
        <end position="124"/>
    </location>
</feature>
<organism evidence="2 3">
    <name type="scientific">Prorocentrum cordatum</name>
    <dbReference type="NCBI Taxonomy" id="2364126"/>
    <lineage>
        <taxon>Eukaryota</taxon>
        <taxon>Sar</taxon>
        <taxon>Alveolata</taxon>
        <taxon>Dinophyceae</taxon>
        <taxon>Prorocentrales</taxon>
        <taxon>Prorocentraceae</taxon>
        <taxon>Prorocentrum</taxon>
    </lineage>
</organism>
<feature type="compositionally biased region" description="Low complexity" evidence="1">
    <location>
        <begin position="158"/>
        <end position="168"/>
    </location>
</feature>
<dbReference type="CDD" id="cd00014">
    <property type="entry name" value="CH_SF"/>
    <property type="match status" value="1"/>
</dbReference>
<reference evidence="2" key="1">
    <citation type="submission" date="2023-10" db="EMBL/GenBank/DDBJ databases">
        <authorList>
            <person name="Chen Y."/>
            <person name="Shah S."/>
            <person name="Dougan E. K."/>
            <person name="Thang M."/>
            <person name="Chan C."/>
        </authorList>
    </citation>
    <scope>NUCLEOTIDE SEQUENCE [LARGE SCALE GENOMIC DNA]</scope>
</reference>
<feature type="region of interest" description="Disordered" evidence="1">
    <location>
        <begin position="1"/>
        <end position="28"/>
    </location>
</feature>
<comment type="caution">
    <text evidence="2">The sequence shown here is derived from an EMBL/GenBank/DDBJ whole genome shotgun (WGS) entry which is preliminary data.</text>
</comment>
<feature type="compositionally biased region" description="Low complexity" evidence="1">
    <location>
        <begin position="309"/>
        <end position="386"/>
    </location>
</feature>
<dbReference type="Gene3D" id="1.10.418.10">
    <property type="entry name" value="Calponin-like domain"/>
    <property type="match status" value="1"/>
</dbReference>
<dbReference type="InterPro" id="IPR036872">
    <property type="entry name" value="CH_dom_sf"/>
</dbReference>
<feature type="compositionally biased region" description="Low complexity" evidence="1">
    <location>
        <begin position="279"/>
        <end position="293"/>
    </location>
</feature>
<sequence>WDHAGVQSGDLAPSPAAPAARLGMSGKDPFDDLAELAAVFTVKPPTAEAERLAKEAERKAEAERLAKEAERKAEAERLAKEAERKAEAERVAEAERLAREEAERNVKNDGVAEAARSADVKSSLQADRAEEAEFLAKETQGAAGVAVAQAPLGTLEAAAAPASAARALEAAEEDASSRAVPASGAEAVKAPLRAPEAAPKAVADVALASAARDPAAAEAAEEDVSNGAVAAGSVVAQEPEAEAADAAIAPDTAEGTVASGAVVTSDVVAEQALPVTLEAASAPARATRAPVAADEGAPSGVGADAGALSEEAPCATPEAEEAAAGSASAPTARAPDAAEEAQASGAAVEGGAVAEEVSSRAPATEAPRGSAAAAAGGSAGAAAAAAEESEYETDSEDEGSRANPELGLKRAAEETTDPWQLAIMWLVGVIRHRLEAKPAAVVAAEANVAACKKIRPLLPPGDLSAQALEPEHLADGQLLCALVLAIKPDAFPKVLPVTLGRIAQFIKACKDLGVHQNDVFTPPDLMPDTTGRAPQNPDAVLRCLQALAVAVQARADWAGKPALAGAAAKGKGRGMGAGRR</sequence>
<feature type="compositionally biased region" description="Acidic residues" evidence="1">
    <location>
        <begin position="387"/>
        <end position="397"/>
    </location>
</feature>
<proteinExistence type="predicted"/>
<feature type="region of interest" description="Disordered" evidence="1">
    <location>
        <begin position="158"/>
        <end position="195"/>
    </location>
</feature>